<keyword evidence="2" id="KW-1185">Reference proteome</keyword>
<sequence>MHSALKQKPPCLQATFIFKNNNLTNEVDRHSIPDEGKIGEGIVIELVGFTDNEEEGDHCHTLKTGTNDKQQGTHILQRLFLGITGFRFPIAYFVTKQVLYQAVKFTERYNNSLANVSGLLKMGLRHTQLFTITQKANK</sequence>
<reference evidence="1" key="1">
    <citation type="submission" date="2022-11" db="EMBL/GenBank/DDBJ databases">
        <title>Centuries of genome instability and evolution in soft-shell clam transmissible cancer (bioRxiv).</title>
        <authorList>
            <person name="Hart S.F.M."/>
            <person name="Yonemitsu M.A."/>
            <person name="Giersch R.M."/>
            <person name="Beal B.F."/>
            <person name="Arriagada G."/>
            <person name="Davis B.W."/>
            <person name="Ostrander E.A."/>
            <person name="Goff S.P."/>
            <person name="Metzger M.J."/>
        </authorList>
    </citation>
    <scope>NUCLEOTIDE SEQUENCE</scope>
    <source>
        <strain evidence="1">MELC-2E11</strain>
        <tissue evidence="1">Siphon/mantle</tissue>
    </source>
</reference>
<protein>
    <submittedName>
        <fullName evidence="1">Uncharacterized protein</fullName>
    </submittedName>
</protein>
<gene>
    <name evidence="1" type="ORF">MAR_024169</name>
</gene>
<organism evidence="1 2">
    <name type="scientific">Mya arenaria</name>
    <name type="common">Soft-shell clam</name>
    <dbReference type="NCBI Taxonomy" id="6604"/>
    <lineage>
        <taxon>Eukaryota</taxon>
        <taxon>Metazoa</taxon>
        <taxon>Spiralia</taxon>
        <taxon>Lophotrochozoa</taxon>
        <taxon>Mollusca</taxon>
        <taxon>Bivalvia</taxon>
        <taxon>Autobranchia</taxon>
        <taxon>Heteroconchia</taxon>
        <taxon>Euheterodonta</taxon>
        <taxon>Imparidentia</taxon>
        <taxon>Neoheterodontei</taxon>
        <taxon>Myida</taxon>
        <taxon>Myoidea</taxon>
        <taxon>Myidae</taxon>
        <taxon>Mya</taxon>
    </lineage>
</organism>
<accession>A0ABY7DQ07</accession>
<proteinExistence type="predicted"/>
<dbReference type="EMBL" id="CP111014">
    <property type="protein sequence ID" value="WAQ99796.1"/>
    <property type="molecule type" value="Genomic_DNA"/>
</dbReference>
<dbReference type="Proteomes" id="UP001164746">
    <property type="component" value="Chromosome 3"/>
</dbReference>
<evidence type="ECO:0000313" key="1">
    <source>
        <dbReference type="EMBL" id="WAQ99796.1"/>
    </source>
</evidence>
<evidence type="ECO:0000313" key="2">
    <source>
        <dbReference type="Proteomes" id="UP001164746"/>
    </source>
</evidence>
<name>A0ABY7DQ07_MYAAR</name>